<evidence type="ECO:0000256" key="1">
    <source>
        <dbReference type="SAM" id="SignalP"/>
    </source>
</evidence>
<feature type="signal peptide" evidence="1">
    <location>
        <begin position="1"/>
        <end position="20"/>
    </location>
</feature>
<protein>
    <submittedName>
        <fullName evidence="2">Uncharacterized protein</fullName>
    </submittedName>
</protein>
<accession>A0ABD1F003</accession>
<comment type="caution">
    <text evidence="2">The sequence shown here is derived from an EMBL/GenBank/DDBJ whole genome shotgun (WGS) entry which is preliminary data.</text>
</comment>
<name>A0ABD1F003_HYPHA</name>
<sequence length="406" mass="47558">MSGALLIAILSLLKITGLLMNKIESVPDSFTIKEMEETSENDEVITSIIAISEKSENMNKLSKHSHILTTSVDHLDEVMESEERPYWYKDALRQIAYYLRSHKFNEYDRRYNRNGDNVERTYFKHFPKPPLRSLHWEVHRYCESSFLHCVDYLRKKLKHVALKRQDDTSIVALENQWSVNSSQLAQVEEECQKMRRVDETVAEPFEGPLERYQWRATASYYMCWYTMNEVPDLKHLNDTCNNFAYCLDNTGPSNNDIRANDKEPFACAQYSFCPDPCCPNKHLSKWEFCWNDEKNPCHHENPDGQRQCAVFRMENTDFRCVCKWGYSYNEELKKCVTNVAISRIKLNSNSARTKENVKNKWKMFMTTILRIIGKQNSNGVGRTSSCLNVLNLLLLLFLINVCLLVE</sequence>
<dbReference type="Proteomes" id="UP001566132">
    <property type="component" value="Unassembled WGS sequence"/>
</dbReference>
<keyword evidence="1" id="KW-0732">Signal</keyword>
<evidence type="ECO:0000313" key="3">
    <source>
        <dbReference type="Proteomes" id="UP001566132"/>
    </source>
</evidence>
<proteinExistence type="predicted"/>
<reference evidence="2 3" key="1">
    <citation type="submission" date="2024-05" db="EMBL/GenBank/DDBJ databases">
        <title>Genetic variation in Jamaican populations of the coffee berry borer (Hypothenemus hampei).</title>
        <authorList>
            <person name="Errbii M."/>
            <person name="Myrie A."/>
        </authorList>
    </citation>
    <scope>NUCLEOTIDE SEQUENCE [LARGE SCALE GENOMIC DNA]</scope>
    <source>
        <strain evidence="2">JA-Hopewell-2020-01-JO</strain>
        <tissue evidence="2">Whole body</tissue>
    </source>
</reference>
<feature type="chain" id="PRO_5044867558" evidence="1">
    <location>
        <begin position="21"/>
        <end position="406"/>
    </location>
</feature>
<gene>
    <name evidence="2" type="ORF">ABEB36_005934</name>
</gene>
<evidence type="ECO:0000313" key="2">
    <source>
        <dbReference type="EMBL" id="KAL1506605.1"/>
    </source>
</evidence>
<dbReference type="EMBL" id="JBDJPC010000004">
    <property type="protein sequence ID" value="KAL1506605.1"/>
    <property type="molecule type" value="Genomic_DNA"/>
</dbReference>
<keyword evidence="3" id="KW-1185">Reference proteome</keyword>
<organism evidence="2 3">
    <name type="scientific">Hypothenemus hampei</name>
    <name type="common">Coffee berry borer</name>
    <dbReference type="NCBI Taxonomy" id="57062"/>
    <lineage>
        <taxon>Eukaryota</taxon>
        <taxon>Metazoa</taxon>
        <taxon>Ecdysozoa</taxon>
        <taxon>Arthropoda</taxon>
        <taxon>Hexapoda</taxon>
        <taxon>Insecta</taxon>
        <taxon>Pterygota</taxon>
        <taxon>Neoptera</taxon>
        <taxon>Endopterygota</taxon>
        <taxon>Coleoptera</taxon>
        <taxon>Polyphaga</taxon>
        <taxon>Cucujiformia</taxon>
        <taxon>Curculionidae</taxon>
        <taxon>Scolytinae</taxon>
        <taxon>Hypothenemus</taxon>
    </lineage>
</organism>
<dbReference type="AlphaFoldDB" id="A0ABD1F003"/>